<accession>A0A1C1C7H5</accession>
<feature type="compositionally biased region" description="Basic and acidic residues" evidence="1">
    <location>
        <begin position="19"/>
        <end position="60"/>
    </location>
</feature>
<dbReference type="EMBL" id="LGRB01000020">
    <property type="protein sequence ID" value="OCT44436.1"/>
    <property type="molecule type" value="Genomic_DNA"/>
</dbReference>
<dbReference type="VEuPathDB" id="FungiDB:CLCR_06479"/>
<evidence type="ECO:0000313" key="3">
    <source>
        <dbReference type="Proteomes" id="UP000094526"/>
    </source>
</evidence>
<organism evidence="2 3">
    <name type="scientific">Cladophialophora carrionii</name>
    <dbReference type="NCBI Taxonomy" id="86049"/>
    <lineage>
        <taxon>Eukaryota</taxon>
        <taxon>Fungi</taxon>
        <taxon>Dikarya</taxon>
        <taxon>Ascomycota</taxon>
        <taxon>Pezizomycotina</taxon>
        <taxon>Eurotiomycetes</taxon>
        <taxon>Chaetothyriomycetidae</taxon>
        <taxon>Chaetothyriales</taxon>
        <taxon>Herpotrichiellaceae</taxon>
        <taxon>Cladophialophora</taxon>
    </lineage>
</organism>
<comment type="caution">
    <text evidence="2">The sequence shown here is derived from an EMBL/GenBank/DDBJ whole genome shotgun (WGS) entry which is preliminary data.</text>
</comment>
<evidence type="ECO:0000313" key="2">
    <source>
        <dbReference type="EMBL" id="OCT44436.1"/>
    </source>
</evidence>
<dbReference type="Proteomes" id="UP000094526">
    <property type="component" value="Unassembled WGS sequence"/>
</dbReference>
<gene>
    <name evidence="2" type="ORF">CLCR_06479</name>
</gene>
<feature type="region of interest" description="Disordered" evidence="1">
    <location>
        <begin position="14"/>
        <end position="60"/>
    </location>
</feature>
<sequence>MCRANFYSEFARLTGLNDHSPDHTDHRPDHTDHRPDYTDRNSDHNDHRPSIEPMERKYQPYHHDNANTYFRKSYLVGLDEYNFQCNNY</sequence>
<proteinExistence type="predicted"/>
<keyword evidence="3" id="KW-1185">Reference proteome</keyword>
<dbReference type="AlphaFoldDB" id="A0A1C1C7H5"/>
<name>A0A1C1C7H5_9EURO</name>
<reference evidence="3" key="1">
    <citation type="submission" date="2015-07" db="EMBL/GenBank/DDBJ databases">
        <authorList>
            <person name="Teixeira M.M."/>
            <person name="Souza R.C."/>
            <person name="Almeida L.G."/>
            <person name="Vicente V.A."/>
            <person name="de Hoog S."/>
            <person name="Bocca A.L."/>
            <person name="de Almeida S.R."/>
            <person name="Vasconcelos A.T."/>
            <person name="Felipe M.S."/>
        </authorList>
    </citation>
    <scope>NUCLEOTIDE SEQUENCE [LARGE SCALE GENOMIC DNA]</scope>
    <source>
        <strain evidence="3">KSF</strain>
    </source>
</reference>
<protein>
    <submittedName>
        <fullName evidence="2">Uncharacterized protein</fullName>
    </submittedName>
</protein>
<evidence type="ECO:0000256" key="1">
    <source>
        <dbReference type="SAM" id="MobiDB-lite"/>
    </source>
</evidence>